<keyword evidence="1" id="KW-0805">Transcription regulation</keyword>
<dbReference type="Gene3D" id="1.10.10.10">
    <property type="entry name" value="Winged helix-like DNA-binding domain superfamily/Winged helix DNA-binding domain"/>
    <property type="match status" value="1"/>
</dbReference>
<dbReference type="GO" id="GO:0003677">
    <property type="term" value="F:DNA binding"/>
    <property type="evidence" value="ECO:0007669"/>
    <property type="project" value="UniProtKB-KW"/>
</dbReference>
<keyword evidence="6" id="KW-1185">Reference proteome</keyword>
<dbReference type="OrthoDB" id="8482304at2"/>
<keyword evidence="3" id="KW-0804">Transcription</keyword>
<keyword evidence="2" id="KW-0238">DNA-binding</keyword>
<dbReference type="SUPFAM" id="SSF46894">
    <property type="entry name" value="C-terminal effector domain of the bipartite response regulators"/>
    <property type="match status" value="1"/>
</dbReference>
<evidence type="ECO:0000256" key="3">
    <source>
        <dbReference type="ARBA" id="ARBA00023163"/>
    </source>
</evidence>
<protein>
    <submittedName>
        <fullName evidence="5">Helix-turn-helix transcriptional regulator</fullName>
    </submittedName>
</protein>
<reference evidence="5 6" key="1">
    <citation type="submission" date="2019-06" db="EMBL/GenBank/DDBJ databases">
        <title>Micromonospora ordensis sp. nov., isolated from deep marine sediment.</title>
        <authorList>
            <person name="Veyisoglu A."/>
            <person name="Carro L."/>
            <person name="Klenk H.-P."/>
            <person name="Sahin N."/>
        </authorList>
    </citation>
    <scope>NUCLEOTIDE SEQUENCE [LARGE SCALE GENOMIC DNA]</scope>
    <source>
        <strain evidence="5 6">S2509</strain>
    </source>
</reference>
<gene>
    <name evidence="5" type="ORF">FHG89_16915</name>
</gene>
<evidence type="ECO:0000313" key="5">
    <source>
        <dbReference type="EMBL" id="TNH27874.1"/>
    </source>
</evidence>
<dbReference type="InterPro" id="IPR000792">
    <property type="entry name" value="Tscrpt_reg_LuxR_C"/>
</dbReference>
<dbReference type="Pfam" id="PF00196">
    <property type="entry name" value="GerE"/>
    <property type="match status" value="1"/>
</dbReference>
<dbReference type="PANTHER" id="PTHR44688">
    <property type="entry name" value="DNA-BINDING TRANSCRIPTIONAL ACTIVATOR DEVR_DOSR"/>
    <property type="match status" value="1"/>
</dbReference>
<dbReference type="InterPro" id="IPR036388">
    <property type="entry name" value="WH-like_DNA-bd_sf"/>
</dbReference>
<name>A0A5C4QM91_9ACTN</name>
<evidence type="ECO:0000259" key="4">
    <source>
        <dbReference type="PROSITE" id="PS50043"/>
    </source>
</evidence>
<dbReference type="InterPro" id="IPR016032">
    <property type="entry name" value="Sig_transdc_resp-reg_C-effctor"/>
</dbReference>
<evidence type="ECO:0000256" key="2">
    <source>
        <dbReference type="ARBA" id="ARBA00023125"/>
    </source>
</evidence>
<evidence type="ECO:0000313" key="6">
    <source>
        <dbReference type="Proteomes" id="UP000306145"/>
    </source>
</evidence>
<dbReference type="SMART" id="SM00421">
    <property type="entry name" value="HTH_LUXR"/>
    <property type="match status" value="1"/>
</dbReference>
<evidence type="ECO:0000256" key="1">
    <source>
        <dbReference type="ARBA" id="ARBA00023015"/>
    </source>
</evidence>
<organism evidence="5 6">
    <name type="scientific">Micromonospora orduensis</name>
    <dbReference type="NCBI Taxonomy" id="1420891"/>
    <lineage>
        <taxon>Bacteria</taxon>
        <taxon>Bacillati</taxon>
        <taxon>Actinomycetota</taxon>
        <taxon>Actinomycetes</taxon>
        <taxon>Micromonosporales</taxon>
        <taxon>Micromonosporaceae</taxon>
        <taxon>Micromonospora</taxon>
    </lineage>
</organism>
<proteinExistence type="predicted"/>
<dbReference type="Proteomes" id="UP000306145">
    <property type="component" value="Unassembled WGS sequence"/>
</dbReference>
<dbReference type="GO" id="GO:0006355">
    <property type="term" value="P:regulation of DNA-templated transcription"/>
    <property type="evidence" value="ECO:0007669"/>
    <property type="project" value="InterPro"/>
</dbReference>
<sequence>MLARGATKQQAASELFLSFHTVDTHLRAIYGKLGVRSRVALARAWDARETGV</sequence>
<dbReference type="EMBL" id="VDFY01000164">
    <property type="protein sequence ID" value="TNH27874.1"/>
    <property type="molecule type" value="Genomic_DNA"/>
</dbReference>
<feature type="domain" description="HTH luxR-type" evidence="4">
    <location>
        <begin position="1"/>
        <end position="49"/>
    </location>
</feature>
<dbReference type="AlphaFoldDB" id="A0A5C4QM91"/>
<comment type="caution">
    <text evidence="5">The sequence shown here is derived from an EMBL/GenBank/DDBJ whole genome shotgun (WGS) entry which is preliminary data.</text>
</comment>
<accession>A0A5C4QM91</accession>
<dbReference type="PROSITE" id="PS50043">
    <property type="entry name" value="HTH_LUXR_2"/>
    <property type="match status" value="1"/>
</dbReference>
<dbReference type="PANTHER" id="PTHR44688:SF16">
    <property type="entry name" value="DNA-BINDING TRANSCRIPTIONAL ACTIVATOR DEVR_DOSR"/>
    <property type="match status" value="1"/>
</dbReference>